<keyword evidence="1" id="KW-0805">Transcription regulation</keyword>
<comment type="caution">
    <text evidence="6">The sequence shown here is derived from an EMBL/GenBank/DDBJ whole genome shotgun (WGS) entry which is preliminary data.</text>
</comment>
<dbReference type="InterPro" id="IPR011075">
    <property type="entry name" value="TetR_C"/>
</dbReference>
<keyword evidence="7" id="KW-1185">Reference proteome</keyword>
<dbReference type="PRINTS" id="PR00455">
    <property type="entry name" value="HTHTETR"/>
</dbReference>
<dbReference type="AlphaFoldDB" id="A0A7K0DYH3"/>
<dbReference type="EMBL" id="WEGI01000015">
    <property type="protein sequence ID" value="MQY30859.1"/>
    <property type="molecule type" value="Genomic_DNA"/>
</dbReference>
<evidence type="ECO:0000259" key="5">
    <source>
        <dbReference type="PROSITE" id="PS50977"/>
    </source>
</evidence>
<keyword evidence="2 4" id="KW-0238">DNA-binding</keyword>
<evidence type="ECO:0000313" key="7">
    <source>
        <dbReference type="Proteomes" id="UP000431401"/>
    </source>
</evidence>
<feature type="DNA-binding region" description="H-T-H motif" evidence="4">
    <location>
        <begin position="29"/>
        <end position="48"/>
    </location>
</feature>
<dbReference type="SUPFAM" id="SSF48498">
    <property type="entry name" value="Tetracyclin repressor-like, C-terminal domain"/>
    <property type="match status" value="1"/>
</dbReference>
<protein>
    <submittedName>
        <fullName evidence="6">HTH-type transcriptional repressor ComR</fullName>
    </submittedName>
</protein>
<evidence type="ECO:0000256" key="4">
    <source>
        <dbReference type="PROSITE-ProRule" id="PRU00335"/>
    </source>
</evidence>
<feature type="domain" description="HTH tetR-type" evidence="5">
    <location>
        <begin position="6"/>
        <end position="66"/>
    </location>
</feature>
<reference evidence="6 7" key="1">
    <citation type="submission" date="2019-10" db="EMBL/GenBank/DDBJ databases">
        <title>Nocardia macrotermitis sp. nov. and Nocardia aurantia sp. nov., isolated from the gut of fungus growing-termite Macrotermes natalensis.</title>
        <authorList>
            <person name="Benndorf R."/>
            <person name="Schwitalla J."/>
            <person name="Martin K."/>
            <person name="De Beer W."/>
            <person name="Kaster A.-K."/>
            <person name="Vollmers J."/>
            <person name="Poulsen M."/>
            <person name="Beemelmanns C."/>
        </authorList>
    </citation>
    <scope>NUCLEOTIDE SEQUENCE [LARGE SCALE GENOMIC DNA]</scope>
    <source>
        <strain evidence="6 7">RB56</strain>
    </source>
</reference>
<accession>A0A7K0DYH3</accession>
<evidence type="ECO:0000313" key="6">
    <source>
        <dbReference type="EMBL" id="MQY30859.1"/>
    </source>
</evidence>
<dbReference type="PROSITE" id="PS50977">
    <property type="entry name" value="HTH_TETR_2"/>
    <property type="match status" value="1"/>
</dbReference>
<dbReference type="SUPFAM" id="SSF46689">
    <property type="entry name" value="Homeodomain-like"/>
    <property type="match status" value="1"/>
</dbReference>
<dbReference type="Pfam" id="PF16925">
    <property type="entry name" value="TetR_C_13"/>
    <property type="match status" value="1"/>
</dbReference>
<dbReference type="Proteomes" id="UP000431401">
    <property type="component" value="Unassembled WGS sequence"/>
</dbReference>
<dbReference type="OrthoDB" id="9805134at2"/>
<evidence type="ECO:0000256" key="3">
    <source>
        <dbReference type="ARBA" id="ARBA00023163"/>
    </source>
</evidence>
<dbReference type="GO" id="GO:0003677">
    <property type="term" value="F:DNA binding"/>
    <property type="evidence" value="ECO:0007669"/>
    <property type="project" value="UniProtKB-UniRule"/>
</dbReference>
<dbReference type="PANTHER" id="PTHR47506:SF1">
    <property type="entry name" value="HTH-TYPE TRANSCRIPTIONAL REGULATOR YJDC"/>
    <property type="match status" value="1"/>
</dbReference>
<sequence>MGRPRNFEPDAVVERAMEAFWTYGYAGTSPARLAEATGIGKGSLYHAYGSKRQLFEQAIARYDRVGRENAARYLDRPGPVREVIRAFLYSLIDTDVAQPIRRGCLAVNTATELAGHDPEISRAVRDAQEHVVAELTQRLERAAREGDLTAGTDPRAAAEFVMNTLVGLRVMARVHDAPALHRIIDTALTAL</sequence>
<dbReference type="Gene3D" id="1.10.10.60">
    <property type="entry name" value="Homeodomain-like"/>
    <property type="match status" value="1"/>
</dbReference>
<evidence type="ECO:0000256" key="2">
    <source>
        <dbReference type="ARBA" id="ARBA00023125"/>
    </source>
</evidence>
<keyword evidence="3" id="KW-0804">Transcription</keyword>
<dbReference type="PANTHER" id="PTHR47506">
    <property type="entry name" value="TRANSCRIPTIONAL REGULATORY PROTEIN"/>
    <property type="match status" value="1"/>
</dbReference>
<dbReference type="InterPro" id="IPR009057">
    <property type="entry name" value="Homeodomain-like_sf"/>
</dbReference>
<proteinExistence type="predicted"/>
<dbReference type="InterPro" id="IPR036271">
    <property type="entry name" value="Tet_transcr_reg_TetR-rel_C_sf"/>
</dbReference>
<name>A0A7K0DYH3_9NOCA</name>
<dbReference type="InterPro" id="IPR001647">
    <property type="entry name" value="HTH_TetR"/>
</dbReference>
<dbReference type="Gene3D" id="1.10.357.10">
    <property type="entry name" value="Tetracycline Repressor, domain 2"/>
    <property type="match status" value="1"/>
</dbReference>
<evidence type="ECO:0000256" key="1">
    <source>
        <dbReference type="ARBA" id="ARBA00023015"/>
    </source>
</evidence>
<gene>
    <name evidence="6" type="primary">comR_4</name>
    <name evidence="6" type="ORF">NRB56_64630</name>
</gene>
<dbReference type="Pfam" id="PF00440">
    <property type="entry name" value="TetR_N"/>
    <property type="match status" value="1"/>
</dbReference>
<organism evidence="6 7">
    <name type="scientific">Nocardia aurantia</name>
    <dbReference type="NCBI Taxonomy" id="2585199"/>
    <lineage>
        <taxon>Bacteria</taxon>
        <taxon>Bacillati</taxon>
        <taxon>Actinomycetota</taxon>
        <taxon>Actinomycetes</taxon>
        <taxon>Mycobacteriales</taxon>
        <taxon>Nocardiaceae</taxon>
        <taxon>Nocardia</taxon>
    </lineage>
</organism>
<dbReference type="RefSeq" id="WP_153348112.1">
    <property type="nucleotide sequence ID" value="NZ_WEGI01000015.1"/>
</dbReference>